<evidence type="ECO:0000256" key="5">
    <source>
        <dbReference type="ARBA" id="ARBA00023163"/>
    </source>
</evidence>
<keyword evidence="6" id="KW-0539">Nucleus</keyword>
<dbReference type="CTD" id="55257"/>
<evidence type="ECO:0000256" key="3">
    <source>
        <dbReference type="ARBA" id="ARBA00022853"/>
    </source>
</evidence>
<dbReference type="GO" id="GO:0006357">
    <property type="term" value="P:regulation of transcription by RNA polymerase II"/>
    <property type="evidence" value="ECO:0007669"/>
    <property type="project" value="TreeGrafter"/>
</dbReference>
<name>A0A8I6TKJ8_CIMLE</name>
<organism evidence="8 9">
    <name type="scientific">Cimex lectularius</name>
    <name type="common">Bed bug</name>
    <name type="synonym">Acanthia lectularia</name>
    <dbReference type="NCBI Taxonomy" id="79782"/>
    <lineage>
        <taxon>Eukaryota</taxon>
        <taxon>Metazoa</taxon>
        <taxon>Ecdysozoa</taxon>
        <taxon>Arthropoda</taxon>
        <taxon>Hexapoda</taxon>
        <taxon>Insecta</taxon>
        <taxon>Pterygota</taxon>
        <taxon>Neoptera</taxon>
        <taxon>Paraneoptera</taxon>
        <taxon>Hemiptera</taxon>
        <taxon>Heteroptera</taxon>
        <taxon>Panheteroptera</taxon>
        <taxon>Cimicomorpha</taxon>
        <taxon>Cimicidae</taxon>
        <taxon>Cimex</taxon>
    </lineage>
</organism>
<dbReference type="GO" id="GO:0005634">
    <property type="term" value="C:nucleus"/>
    <property type="evidence" value="ECO:0007669"/>
    <property type="project" value="UniProtKB-SubCell"/>
</dbReference>
<comment type="subcellular location">
    <subcellularLocation>
        <location evidence="1">Nucleus</location>
    </subcellularLocation>
</comment>
<feature type="region of interest" description="Disordered" evidence="7">
    <location>
        <begin position="108"/>
        <end position="168"/>
    </location>
</feature>
<dbReference type="AlphaFoldDB" id="A0A8I6TKJ8"/>
<keyword evidence="4" id="KW-0805">Transcription regulation</keyword>
<dbReference type="InterPro" id="IPR012423">
    <property type="entry name" value="Eaf7/MRGBP"/>
</dbReference>
<evidence type="ECO:0000256" key="7">
    <source>
        <dbReference type="SAM" id="MobiDB-lite"/>
    </source>
</evidence>
<dbReference type="Proteomes" id="UP000494040">
    <property type="component" value="Unassembled WGS sequence"/>
</dbReference>
<dbReference type="GO" id="GO:0006325">
    <property type="term" value="P:chromatin organization"/>
    <property type="evidence" value="ECO:0007669"/>
    <property type="project" value="UniProtKB-KW"/>
</dbReference>
<protein>
    <submittedName>
        <fullName evidence="8">Uncharacterized protein</fullName>
    </submittedName>
</protein>
<keyword evidence="5" id="KW-0804">Transcription</keyword>
<evidence type="ECO:0000313" key="9">
    <source>
        <dbReference type="Proteomes" id="UP000494040"/>
    </source>
</evidence>
<dbReference type="GO" id="GO:0035267">
    <property type="term" value="C:NuA4 histone acetyltransferase complex"/>
    <property type="evidence" value="ECO:0007669"/>
    <property type="project" value="TreeGrafter"/>
</dbReference>
<dbReference type="GeneID" id="106670915"/>
<keyword evidence="3" id="KW-0156">Chromatin regulator</keyword>
<feature type="compositionally biased region" description="Polar residues" evidence="7">
    <location>
        <begin position="110"/>
        <end position="121"/>
    </location>
</feature>
<dbReference type="PANTHER" id="PTHR13581:SF5">
    <property type="entry name" value="MRG_MORF4L-BINDING PROTEIN"/>
    <property type="match status" value="1"/>
</dbReference>
<dbReference type="EnsemblMetazoa" id="XM_024227887.1">
    <property type="protein sequence ID" value="XP_024083655.1"/>
    <property type="gene ID" value="LOC106670915"/>
</dbReference>
<evidence type="ECO:0000256" key="2">
    <source>
        <dbReference type="ARBA" id="ARBA00007117"/>
    </source>
</evidence>
<keyword evidence="9" id="KW-1185">Reference proteome</keyword>
<proteinExistence type="inferred from homology"/>
<comment type="similarity">
    <text evidence="2">Belongs to the EAF7 family.</text>
</comment>
<evidence type="ECO:0000256" key="4">
    <source>
        <dbReference type="ARBA" id="ARBA00023015"/>
    </source>
</evidence>
<feature type="compositionally biased region" description="Basic and acidic residues" evidence="7">
    <location>
        <begin position="135"/>
        <end position="145"/>
    </location>
</feature>
<evidence type="ECO:0000313" key="8">
    <source>
        <dbReference type="EnsemblMetazoa" id="XP_024083655.1"/>
    </source>
</evidence>
<accession>A0A8I6TKJ8</accession>
<evidence type="ECO:0000256" key="1">
    <source>
        <dbReference type="ARBA" id="ARBA00004123"/>
    </source>
</evidence>
<feature type="compositionally biased region" description="Low complexity" evidence="7">
    <location>
        <begin position="122"/>
        <end position="131"/>
    </location>
</feature>
<dbReference type="PANTHER" id="PTHR13581">
    <property type="entry name" value="MRG-BINDING PROTEIN"/>
    <property type="match status" value="1"/>
</dbReference>
<dbReference type="RefSeq" id="XP_024083655.1">
    <property type="nucleotide sequence ID" value="XM_024227887.1"/>
</dbReference>
<sequence>MTLEEEAVEWTAYSDLHLINSLAGLRAVVGPFVAGINHNFCMALVTHRFSMAMHVKLVTSKLRERLSNFYDFEAAEKLSGEVLFPNEVRPFTLPSEYKEKIEAKKAAFEMSNNKPKRNSNAPKVVPVVKNTKTPKRSDVKDEKKTPLSQSKRKTRIEKNETLSGKRRR</sequence>
<evidence type="ECO:0000256" key="6">
    <source>
        <dbReference type="ARBA" id="ARBA00023242"/>
    </source>
</evidence>
<reference evidence="8" key="1">
    <citation type="submission" date="2022-01" db="UniProtKB">
        <authorList>
            <consortium name="EnsemblMetazoa"/>
        </authorList>
    </citation>
    <scope>IDENTIFICATION</scope>
</reference>
<dbReference type="OrthoDB" id="5595141at2759"/>